<gene>
    <name evidence="2" type="ORF">A2618_03620</name>
</gene>
<dbReference type="AlphaFoldDB" id="A0A1F5FYX0"/>
<organism evidence="2 3">
    <name type="scientific">Candidatus Collierbacteria bacterium RIFOXYD1_FULL_46_26</name>
    <dbReference type="NCBI Taxonomy" id="1817732"/>
    <lineage>
        <taxon>Bacteria</taxon>
        <taxon>Candidatus Collieribacteriota</taxon>
    </lineage>
</organism>
<feature type="domain" description="YgjP-like metallopeptidase" evidence="1">
    <location>
        <begin position="68"/>
        <end position="163"/>
    </location>
</feature>
<evidence type="ECO:0000313" key="2">
    <source>
        <dbReference type="EMBL" id="OGD84792.1"/>
    </source>
</evidence>
<dbReference type="Gene3D" id="3.30.2010.10">
    <property type="entry name" value="Metalloproteases ('zincins'), catalytic domain"/>
    <property type="match status" value="1"/>
</dbReference>
<dbReference type="Proteomes" id="UP000177921">
    <property type="component" value="Unassembled WGS sequence"/>
</dbReference>
<dbReference type="PANTHER" id="PTHR30399">
    <property type="entry name" value="UNCHARACTERIZED PROTEIN YGJP"/>
    <property type="match status" value="1"/>
</dbReference>
<sequence length="167" mass="19522">MQYTLIRSRRHSLSLQIGVGGRLLVRAPFLYPKFLIDRLISQKQAWISKHQTNLAKPRPSPHRFIPDEELKKLIQTHVHHYSAVMGLTPRSLRFTHVKTYWGSCSPKHVLSFNLQLAFTSRKIVEYVVVHELSHLKWRGHGQRFWALVTAHYPATPQVKKQLRALPH</sequence>
<evidence type="ECO:0000259" key="1">
    <source>
        <dbReference type="Pfam" id="PF01863"/>
    </source>
</evidence>
<dbReference type="EMBL" id="MFAR01000026">
    <property type="protein sequence ID" value="OGD84792.1"/>
    <property type="molecule type" value="Genomic_DNA"/>
</dbReference>
<dbReference type="InterPro" id="IPR053136">
    <property type="entry name" value="UTP_pyrophosphatase-like"/>
</dbReference>
<dbReference type="InterPro" id="IPR002725">
    <property type="entry name" value="YgjP-like_metallopeptidase"/>
</dbReference>
<name>A0A1F5FYX0_9BACT</name>
<dbReference type="PANTHER" id="PTHR30399:SF1">
    <property type="entry name" value="UTP PYROPHOSPHATASE"/>
    <property type="match status" value="1"/>
</dbReference>
<dbReference type="CDD" id="cd07344">
    <property type="entry name" value="M48_yhfN_like"/>
    <property type="match status" value="1"/>
</dbReference>
<comment type="caution">
    <text evidence="2">The sequence shown here is derived from an EMBL/GenBank/DDBJ whole genome shotgun (WGS) entry which is preliminary data.</text>
</comment>
<protein>
    <recommendedName>
        <fullName evidence="1">YgjP-like metallopeptidase domain-containing protein</fullName>
    </recommendedName>
</protein>
<dbReference type="Pfam" id="PF01863">
    <property type="entry name" value="YgjP-like"/>
    <property type="match status" value="1"/>
</dbReference>
<evidence type="ECO:0000313" key="3">
    <source>
        <dbReference type="Proteomes" id="UP000177921"/>
    </source>
</evidence>
<proteinExistence type="predicted"/>
<accession>A0A1F5FYX0</accession>
<reference evidence="2 3" key="1">
    <citation type="journal article" date="2016" name="Nat. Commun.">
        <title>Thousands of microbial genomes shed light on interconnected biogeochemical processes in an aquifer system.</title>
        <authorList>
            <person name="Anantharaman K."/>
            <person name="Brown C.T."/>
            <person name="Hug L.A."/>
            <person name="Sharon I."/>
            <person name="Castelle C.J."/>
            <person name="Probst A.J."/>
            <person name="Thomas B.C."/>
            <person name="Singh A."/>
            <person name="Wilkins M.J."/>
            <person name="Karaoz U."/>
            <person name="Brodie E.L."/>
            <person name="Williams K.H."/>
            <person name="Hubbard S.S."/>
            <person name="Banfield J.F."/>
        </authorList>
    </citation>
    <scope>NUCLEOTIDE SEQUENCE [LARGE SCALE GENOMIC DNA]</scope>
</reference>